<accession>A0A8C5I7R4</accession>
<evidence type="ECO:0000313" key="5">
    <source>
        <dbReference type="Proteomes" id="UP000694680"/>
    </source>
</evidence>
<dbReference type="PRINTS" id="PR00081">
    <property type="entry name" value="GDHRDH"/>
</dbReference>
<dbReference type="PANTHER" id="PTHR43313:SF52">
    <property type="entry name" value="DEHYDROGENASE_REDUCTASE (SDR FAMILY) MEMBER 9"/>
    <property type="match status" value="1"/>
</dbReference>
<dbReference type="AlphaFoldDB" id="A0A8C5I7R4"/>
<keyword evidence="5" id="KW-1185">Reference proteome</keyword>
<dbReference type="PANTHER" id="PTHR43313">
    <property type="entry name" value="SHORT-CHAIN DEHYDROGENASE/REDUCTASE FAMILY 9C"/>
    <property type="match status" value="1"/>
</dbReference>
<dbReference type="OrthoDB" id="5296at2759"/>
<keyword evidence="2" id="KW-0560">Oxidoreductase</keyword>
<protein>
    <recommendedName>
        <fullName evidence="6">Retinol dehydrogenase 7-like</fullName>
    </recommendedName>
</protein>
<reference evidence="4" key="1">
    <citation type="submission" date="2020-06" db="EMBL/GenBank/DDBJ databases">
        <authorList>
            <consortium name="Wellcome Sanger Institute Data Sharing"/>
        </authorList>
    </citation>
    <scope>NUCLEOTIDE SEQUENCE [LARGE SCALE GENOMIC DNA]</scope>
</reference>
<dbReference type="GO" id="GO:0008202">
    <property type="term" value="P:steroid metabolic process"/>
    <property type="evidence" value="ECO:0007669"/>
    <property type="project" value="TreeGrafter"/>
</dbReference>
<name>A0A8C5I7R4_GOUWI</name>
<dbReference type="InterPro" id="IPR020904">
    <property type="entry name" value="Sc_DH/Rdtase_CS"/>
</dbReference>
<evidence type="ECO:0000256" key="1">
    <source>
        <dbReference type="ARBA" id="ARBA00006484"/>
    </source>
</evidence>
<dbReference type="FunFam" id="3.40.50.720:FF:000074">
    <property type="entry name" value="Retinol dehydrogenase type 1"/>
    <property type="match status" value="1"/>
</dbReference>
<evidence type="ECO:0000256" key="2">
    <source>
        <dbReference type="ARBA" id="ARBA00023002"/>
    </source>
</evidence>
<sequence>MSSSRALLTHLTGSAAVNKKMFLHLLWSIPLWFLYRWVKETRRVSNKEHRYVFITGCDSGFGHLLAKHLDQRGFHVIAGCYTENGEVELKKISSERLSTVHVDVSDSQSVSKAAATINTLVGQKGLWGLVNNAGISVPTAPCDWLTVDDYKQMLSINLFGVIDVTLSLLPLIKKAKGRVVNVSSVFGRISAFGGPYCVSKFGVEAFTDSLRLDMVPFGVKVLCIEPGFFKTNVSNQTIVGNCLKKQYDKLPQDVKDDYGSIFLETMVEEMNFRFKLLTDPDLMKVVGCMEHAIAAVHPRTRYSPGWDAKLFWLPLSYMPSCIVDYLLLINYPKLKISEK</sequence>
<dbReference type="PROSITE" id="PS00061">
    <property type="entry name" value="ADH_SHORT"/>
    <property type="match status" value="1"/>
</dbReference>
<dbReference type="Pfam" id="PF00106">
    <property type="entry name" value="adh_short"/>
    <property type="match status" value="1"/>
</dbReference>
<comment type="similarity">
    <text evidence="1 3">Belongs to the short-chain dehydrogenases/reductases (SDR) family.</text>
</comment>
<organism evidence="4 5">
    <name type="scientific">Gouania willdenowi</name>
    <name type="common">Blunt-snouted clingfish</name>
    <name type="synonym">Lepadogaster willdenowi</name>
    <dbReference type="NCBI Taxonomy" id="441366"/>
    <lineage>
        <taxon>Eukaryota</taxon>
        <taxon>Metazoa</taxon>
        <taxon>Chordata</taxon>
        <taxon>Craniata</taxon>
        <taxon>Vertebrata</taxon>
        <taxon>Euteleostomi</taxon>
        <taxon>Actinopterygii</taxon>
        <taxon>Neopterygii</taxon>
        <taxon>Teleostei</taxon>
        <taxon>Neoteleostei</taxon>
        <taxon>Acanthomorphata</taxon>
        <taxon>Ovalentaria</taxon>
        <taxon>Blenniimorphae</taxon>
        <taxon>Blenniiformes</taxon>
        <taxon>Gobiesocoidei</taxon>
        <taxon>Gobiesocidae</taxon>
        <taxon>Gobiesocinae</taxon>
        <taxon>Gouania</taxon>
    </lineage>
</organism>
<gene>
    <name evidence="4" type="primary">dhrs9</name>
</gene>
<evidence type="ECO:0000256" key="3">
    <source>
        <dbReference type="RuleBase" id="RU000363"/>
    </source>
</evidence>
<evidence type="ECO:0008006" key="6">
    <source>
        <dbReference type="Google" id="ProtNLM"/>
    </source>
</evidence>
<proteinExistence type="inferred from homology"/>
<dbReference type="InterPro" id="IPR036291">
    <property type="entry name" value="NAD(P)-bd_dom_sf"/>
</dbReference>
<dbReference type="SUPFAM" id="SSF51735">
    <property type="entry name" value="NAD(P)-binding Rossmann-fold domains"/>
    <property type="match status" value="1"/>
</dbReference>
<evidence type="ECO:0000313" key="4">
    <source>
        <dbReference type="Ensembl" id="ENSGWIP00000056666.1"/>
    </source>
</evidence>
<dbReference type="Proteomes" id="UP000694680">
    <property type="component" value="Chromosome 21"/>
</dbReference>
<dbReference type="InterPro" id="IPR002347">
    <property type="entry name" value="SDR_fam"/>
</dbReference>
<reference evidence="4" key="2">
    <citation type="submission" date="2025-08" db="UniProtKB">
        <authorList>
            <consortium name="Ensembl"/>
        </authorList>
    </citation>
    <scope>IDENTIFICATION</scope>
</reference>
<reference evidence="4" key="3">
    <citation type="submission" date="2025-09" db="UniProtKB">
        <authorList>
            <consortium name="Ensembl"/>
        </authorList>
    </citation>
    <scope>IDENTIFICATION</scope>
</reference>
<dbReference type="GO" id="GO:0016491">
    <property type="term" value="F:oxidoreductase activity"/>
    <property type="evidence" value="ECO:0007669"/>
    <property type="project" value="UniProtKB-KW"/>
</dbReference>
<dbReference type="Gene3D" id="3.40.50.720">
    <property type="entry name" value="NAD(P)-binding Rossmann-like Domain"/>
    <property type="match status" value="1"/>
</dbReference>
<dbReference type="PRINTS" id="PR00080">
    <property type="entry name" value="SDRFAMILY"/>
</dbReference>
<dbReference type="Ensembl" id="ENSGWIT00000060966.1">
    <property type="protein sequence ID" value="ENSGWIP00000056666.1"/>
    <property type="gene ID" value="ENSGWIG00000026826.1"/>
</dbReference>